<evidence type="ECO:0000256" key="1">
    <source>
        <dbReference type="ARBA" id="ARBA00006678"/>
    </source>
</evidence>
<dbReference type="SUPFAM" id="SSF54211">
    <property type="entry name" value="Ribosomal protein S5 domain 2-like"/>
    <property type="match status" value="1"/>
</dbReference>
<dbReference type="eggNOG" id="COG0689">
    <property type="taxonomic scope" value="Bacteria"/>
</dbReference>
<dbReference type="GO" id="GO:0000166">
    <property type="term" value="F:nucleotide binding"/>
    <property type="evidence" value="ECO:0007669"/>
    <property type="project" value="UniProtKB-KW"/>
</dbReference>
<comment type="function">
    <text evidence="15">Phosphorolytic 3'-5' exoribonuclease that plays an important role in tRNA 3'-end maturation. Removes nucleotide residues following the 3'-CCA terminus of tRNAs; can also add nucleotides to the ends of RNA molecules by using nucleoside diphosphates as substrates, but this may not be physiologically important. Probably plays a role in initiation of 16S rRNA degradation (leading to ribosome degradation) during starvation.</text>
</comment>
<dbReference type="NCBIfam" id="TIGR01966">
    <property type="entry name" value="RNasePH"/>
    <property type="match status" value="1"/>
</dbReference>
<evidence type="ECO:0000256" key="12">
    <source>
        <dbReference type="ARBA" id="ARBA00023080"/>
    </source>
</evidence>
<dbReference type="InterPro" id="IPR002637">
    <property type="entry name" value="RdgB/HAM1"/>
</dbReference>
<dbReference type="InterPro" id="IPR018336">
    <property type="entry name" value="RNase_PH_CS"/>
</dbReference>
<evidence type="ECO:0000256" key="7">
    <source>
        <dbReference type="ARBA" id="ARBA00022723"/>
    </source>
</evidence>
<dbReference type="Gene3D" id="3.90.950.10">
    <property type="match status" value="1"/>
</dbReference>
<keyword evidence="8 16" id="KW-0547">Nucleotide-binding</keyword>
<dbReference type="InterPro" id="IPR036345">
    <property type="entry name" value="ExoRNase_PH_dom2_sf"/>
</dbReference>
<evidence type="ECO:0000259" key="18">
    <source>
        <dbReference type="Pfam" id="PF01138"/>
    </source>
</evidence>
<evidence type="ECO:0000256" key="4">
    <source>
        <dbReference type="ARBA" id="ARBA00022552"/>
    </source>
</evidence>
<dbReference type="STRING" id="546275.FUSPEROL_00433"/>
<dbReference type="FunFam" id="3.30.230.70:FF:000003">
    <property type="entry name" value="Ribonuclease PH"/>
    <property type="match status" value="1"/>
</dbReference>
<comment type="subunit">
    <text evidence="15">Homohexameric ring arranged as a trimer of dimers.</text>
</comment>
<dbReference type="EC" id="2.7.7.56" evidence="15"/>
<dbReference type="InterPro" id="IPR029001">
    <property type="entry name" value="ITPase-like_fam"/>
</dbReference>
<dbReference type="HOGENOM" id="CLU_046108_2_0_0"/>
<dbReference type="InterPro" id="IPR020568">
    <property type="entry name" value="Ribosomal_Su5_D2-typ_SF"/>
</dbReference>
<evidence type="ECO:0000256" key="8">
    <source>
        <dbReference type="ARBA" id="ARBA00022741"/>
    </source>
</evidence>
<evidence type="ECO:0000313" key="21">
    <source>
        <dbReference type="Proteomes" id="UP000003748"/>
    </source>
</evidence>
<organism evidence="20 21">
    <name type="scientific">Fusobacterium periodonticum ATCC 33693</name>
    <dbReference type="NCBI Taxonomy" id="546275"/>
    <lineage>
        <taxon>Bacteria</taxon>
        <taxon>Fusobacteriati</taxon>
        <taxon>Fusobacteriota</taxon>
        <taxon>Fusobacteriia</taxon>
        <taxon>Fusobacteriales</taxon>
        <taxon>Fusobacteriaceae</taxon>
        <taxon>Fusobacterium</taxon>
    </lineage>
</organism>
<comment type="function">
    <text evidence="16">Pyrophosphatase that catalyzes the hydrolysis of nucleoside triphosphates to their monophosphate derivatives, with a high preference for the non-canonical purine nucleotides XTP (xanthosine triphosphate), dITP (deoxyinosine triphosphate) and ITP. Seems to function as a house-cleaning enzyme that removes non-canonical purine nucleotides from the nucleotide pool, thus preventing their incorporation into DNA/RNA and avoiding chromosomal lesions.</text>
</comment>
<comment type="catalytic activity">
    <reaction evidence="13 16">
        <text>dITP + H2O = dIMP + diphosphate + H(+)</text>
        <dbReference type="Rhea" id="RHEA:28342"/>
        <dbReference type="ChEBI" id="CHEBI:15377"/>
        <dbReference type="ChEBI" id="CHEBI:15378"/>
        <dbReference type="ChEBI" id="CHEBI:33019"/>
        <dbReference type="ChEBI" id="CHEBI:61194"/>
        <dbReference type="ChEBI" id="CHEBI:61382"/>
        <dbReference type="EC" id="3.6.1.66"/>
    </reaction>
</comment>
<keyword evidence="15 20" id="KW-0548">Nucleotidyltransferase</keyword>
<dbReference type="PANTHER" id="PTHR11953">
    <property type="entry name" value="EXOSOME COMPLEX COMPONENT"/>
    <property type="match status" value="1"/>
</dbReference>
<dbReference type="SUPFAM" id="SSF52972">
    <property type="entry name" value="ITPase-like"/>
    <property type="match status" value="1"/>
</dbReference>
<feature type="active site" description="Proton acceptor" evidence="16">
    <location>
        <position position="312"/>
    </location>
</feature>
<dbReference type="GO" id="GO:0008033">
    <property type="term" value="P:tRNA processing"/>
    <property type="evidence" value="ECO:0007669"/>
    <property type="project" value="UniProtKB-UniRule"/>
</dbReference>
<dbReference type="EMBL" id="ACJY01000030">
    <property type="protein sequence ID" value="EFE87588.1"/>
    <property type="molecule type" value="Genomic_DNA"/>
</dbReference>
<evidence type="ECO:0000256" key="10">
    <source>
        <dbReference type="ARBA" id="ARBA00022842"/>
    </source>
</evidence>
<dbReference type="PANTHER" id="PTHR11953:SF0">
    <property type="entry name" value="EXOSOME COMPLEX COMPONENT RRP41"/>
    <property type="match status" value="1"/>
</dbReference>
<proteinExistence type="inferred from homology"/>
<dbReference type="Gene3D" id="3.30.230.70">
    <property type="entry name" value="GHMP Kinase, N-terminal domain"/>
    <property type="match status" value="1"/>
</dbReference>
<keyword evidence="9 16" id="KW-0378">Hydrolase</keyword>
<evidence type="ECO:0000256" key="13">
    <source>
        <dbReference type="ARBA" id="ARBA00051875"/>
    </source>
</evidence>
<feature type="binding site" evidence="15">
    <location>
        <begin position="126"/>
        <end position="128"/>
    </location>
    <ligand>
        <name>phosphate</name>
        <dbReference type="ChEBI" id="CHEBI:43474"/>
        <note>substrate</note>
    </ligand>
</feature>
<keyword evidence="6 15" id="KW-0819">tRNA processing</keyword>
<dbReference type="InterPro" id="IPR020922">
    <property type="entry name" value="dITP/XTP_pyrophosphatase"/>
</dbReference>
<comment type="caution">
    <text evidence="20">The sequence shown here is derived from an EMBL/GenBank/DDBJ whole genome shotgun (WGS) entry which is preliminary data.</text>
</comment>
<dbReference type="GO" id="GO:0046872">
    <property type="term" value="F:metal ion binding"/>
    <property type="evidence" value="ECO:0007669"/>
    <property type="project" value="UniProtKB-KW"/>
</dbReference>
<dbReference type="PROSITE" id="PS01277">
    <property type="entry name" value="RIBONUCLEASE_PH"/>
    <property type="match status" value="1"/>
</dbReference>
<dbReference type="SUPFAM" id="SSF55666">
    <property type="entry name" value="Ribonuclease PH domain 2-like"/>
    <property type="match status" value="1"/>
</dbReference>
<feature type="binding site" evidence="16">
    <location>
        <position position="414"/>
    </location>
    <ligand>
        <name>substrate</name>
    </ligand>
</feature>
<dbReference type="CDD" id="cd00515">
    <property type="entry name" value="HAM1"/>
    <property type="match status" value="1"/>
</dbReference>
<evidence type="ECO:0000256" key="14">
    <source>
        <dbReference type="ARBA" id="ARBA00052017"/>
    </source>
</evidence>
<evidence type="ECO:0000256" key="17">
    <source>
        <dbReference type="RuleBase" id="RU003781"/>
    </source>
</evidence>
<keyword evidence="7 16" id="KW-0479">Metal-binding</keyword>
<comment type="cofactor">
    <cofactor evidence="16">
        <name>Mg(2+)</name>
        <dbReference type="ChEBI" id="CHEBI:18420"/>
    </cofactor>
    <text evidence="16">Binds 1 Mg(2+) ion per subunit.</text>
</comment>
<keyword evidence="12 16" id="KW-0546">Nucleotide metabolism</keyword>
<sequence length="436" mass="48351">MMLREDGRKFNEERKIKITKDVNIYAEGSVLIEVGNTKVICTASVSEKVPPFLRGTGKGWVTAEYSMLPRATNERNQREASKGKLTGRTVEIQRLIGRALRSAIDLEKLGERLITIDCDVIQADGGTRTTSITGGYIALALAIKKLLKEEILEENPLIANVAAISVGKINSELMVDLKYSEDSAAEVDMNVIMNKKGEFIEVQGTGEESTFTRAELNGLLDLAEASIKRIIDLQDKVIEQENLKIFLATGNKHKIEEISDIFSGIENIEILSIKDGIEIPEVIEDGKTFEENSKKKAVEIAKFLNMITIADDSGLCVDALNGEPGVYSARYSGTGDDFKNNEKLIENLKGIENRKAKFVSVITLAKPNGDTYSFEGEILGDIIDTPRGNTGFGYDPHFYVEEYQKTLAELPEIKNKISHRAKALEKLKKELKNILM</sequence>
<keyword evidence="15 20" id="KW-0808">Transferase</keyword>
<dbReference type="Proteomes" id="UP000003748">
    <property type="component" value="Unassembled WGS sequence"/>
</dbReference>
<dbReference type="HAMAP" id="MF_00564">
    <property type="entry name" value="RNase_PH"/>
    <property type="match status" value="1"/>
</dbReference>
<dbReference type="GO" id="GO:0035870">
    <property type="term" value="F:dITP diphosphatase activity"/>
    <property type="evidence" value="ECO:0007669"/>
    <property type="project" value="UniProtKB-UniRule"/>
</dbReference>
<reference evidence="20 21" key="1">
    <citation type="submission" date="2010-02" db="EMBL/GenBank/DDBJ databases">
        <authorList>
            <person name="Weinstock G."/>
            <person name="Sodergren E."/>
            <person name="Clifton S."/>
            <person name="Fulton L."/>
            <person name="Fulton B."/>
            <person name="Courtney L."/>
            <person name="Fronick C."/>
            <person name="Harrison M."/>
            <person name="Strong C."/>
            <person name="Farmer C."/>
            <person name="Delahaunty K."/>
            <person name="Markovic C."/>
            <person name="Hall O."/>
            <person name="Minx P."/>
            <person name="Tomlinson C."/>
            <person name="Mitreva M."/>
            <person name="Nelson J."/>
            <person name="Hou S."/>
            <person name="Wollam A."/>
            <person name="Pepin K.H."/>
            <person name="Johnson M."/>
            <person name="Bhonagiri V."/>
            <person name="Zhang X."/>
            <person name="Suruliraj S."/>
            <person name="Warren W."/>
            <person name="Chinwalla A."/>
            <person name="Mardis E.R."/>
            <person name="Wilson R.K."/>
        </authorList>
    </citation>
    <scope>NUCLEOTIDE SEQUENCE [LARGE SCALE GENOMIC DNA]</scope>
    <source>
        <strain evidence="20 21">ATCC 33693</strain>
    </source>
</reference>
<evidence type="ECO:0000256" key="6">
    <source>
        <dbReference type="ARBA" id="ARBA00022694"/>
    </source>
</evidence>
<feature type="binding site" evidence="16">
    <location>
        <begin position="249"/>
        <end position="254"/>
    </location>
    <ligand>
        <name>substrate</name>
    </ligand>
</feature>
<comment type="catalytic activity">
    <reaction evidence="16">
        <text>ITP + H2O = IMP + diphosphate + H(+)</text>
        <dbReference type="Rhea" id="RHEA:29399"/>
        <dbReference type="ChEBI" id="CHEBI:15377"/>
        <dbReference type="ChEBI" id="CHEBI:15378"/>
        <dbReference type="ChEBI" id="CHEBI:33019"/>
        <dbReference type="ChEBI" id="CHEBI:58053"/>
        <dbReference type="ChEBI" id="CHEBI:61402"/>
        <dbReference type="EC" id="3.6.1.66"/>
    </reaction>
</comment>
<dbReference type="InterPro" id="IPR001247">
    <property type="entry name" value="ExoRNase_PH_dom1"/>
</dbReference>
<dbReference type="InterPro" id="IPR002381">
    <property type="entry name" value="RNase_PH_bac-type"/>
</dbReference>
<dbReference type="GO" id="GO:0009117">
    <property type="term" value="P:nucleotide metabolic process"/>
    <property type="evidence" value="ECO:0007669"/>
    <property type="project" value="UniProtKB-KW"/>
</dbReference>
<dbReference type="eggNOG" id="COG0127">
    <property type="taxonomic scope" value="Bacteria"/>
</dbReference>
<dbReference type="GO" id="GO:0009146">
    <property type="term" value="P:purine nucleoside triphosphate catabolic process"/>
    <property type="evidence" value="ECO:0007669"/>
    <property type="project" value="UniProtKB-UniRule"/>
</dbReference>
<evidence type="ECO:0000313" key="20">
    <source>
        <dbReference type="EMBL" id="EFE87588.1"/>
    </source>
</evidence>
<dbReference type="GO" id="GO:0009022">
    <property type="term" value="F:tRNA nucleotidyltransferase activity"/>
    <property type="evidence" value="ECO:0007669"/>
    <property type="project" value="UniProtKB-UniRule"/>
</dbReference>
<evidence type="ECO:0000256" key="16">
    <source>
        <dbReference type="HAMAP-Rule" id="MF_01405"/>
    </source>
</evidence>
<dbReference type="AlphaFoldDB" id="D4CSS4"/>
<dbReference type="InterPro" id="IPR015847">
    <property type="entry name" value="ExoRNase_PH_dom2"/>
</dbReference>
<feature type="domain" description="Exoribonuclease phosphorolytic" evidence="18">
    <location>
        <begin position="12"/>
        <end position="142"/>
    </location>
</feature>
<comment type="caution">
    <text evidence="16">Lacks conserved residue(s) required for the propagation of feature annotation.</text>
</comment>
<accession>D4CSS4</accession>
<feature type="binding site" evidence="16">
    <location>
        <position position="312"/>
    </location>
    <ligand>
        <name>Mg(2+)</name>
        <dbReference type="ChEBI" id="CHEBI:18420"/>
    </ligand>
</feature>
<dbReference type="Pfam" id="PF01725">
    <property type="entry name" value="Ham1p_like"/>
    <property type="match status" value="1"/>
</dbReference>
<dbReference type="GO" id="GO:0016075">
    <property type="term" value="P:rRNA catabolic process"/>
    <property type="evidence" value="ECO:0007669"/>
    <property type="project" value="UniProtKB-UniRule"/>
</dbReference>
<dbReference type="GO" id="GO:0036220">
    <property type="term" value="F:ITP diphosphatase activity"/>
    <property type="evidence" value="ECO:0007669"/>
    <property type="project" value="UniProtKB-UniRule"/>
</dbReference>
<feature type="binding site" evidence="15">
    <location>
        <position position="88"/>
    </location>
    <ligand>
        <name>phosphate</name>
        <dbReference type="ChEBI" id="CHEBI:43474"/>
        <note>substrate</note>
    </ligand>
</feature>
<dbReference type="HAMAP" id="MF_01405">
    <property type="entry name" value="Non_canon_purine_NTPase"/>
    <property type="match status" value="1"/>
</dbReference>
<keyword evidence="11" id="KW-0694">RNA-binding</keyword>
<dbReference type="FunFam" id="3.90.950.10:FF:000001">
    <property type="entry name" value="dITP/XTP pyrophosphatase"/>
    <property type="match status" value="1"/>
</dbReference>
<feature type="domain" description="Exoribonuclease phosphorolytic" evidence="19">
    <location>
        <begin position="161"/>
        <end position="225"/>
    </location>
</feature>
<feature type="binding site" evidence="16">
    <location>
        <begin position="392"/>
        <end position="395"/>
    </location>
    <ligand>
        <name>substrate</name>
    </ligand>
</feature>
<dbReference type="CDD" id="cd11362">
    <property type="entry name" value="RNase_PH_bact"/>
    <property type="match status" value="1"/>
</dbReference>
<dbReference type="Pfam" id="PF03725">
    <property type="entry name" value="RNase_PH_C"/>
    <property type="match status" value="1"/>
</dbReference>
<keyword evidence="10 16" id="KW-0460">Magnesium</keyword>
<feature type="binding site" evidence="16">
    <location>
        <begin position="419"/>
        <end position="420"/>
    </location>
    <ligand>
        <name>substrate</name>
    </ligand>
</feature>
<dbReference type="GO" id="GO:0017111">
    <property type="term" value="F:ribonucleoside triphosphate phosphatase activity"/>
    <property type="evidence" value="ECO:0007669"/>
    <property type="project" value="InterPro"/>
</dbReference>
<feature type="binding site" evidence="16">
    <location>
        <position position="313"/>
    </location>
    <ligand>
        <name>substrate</name>
    </ligand>
</feature>
<evidence type="ECO:0000256" key="11">
    <source>
        <dbReference type="ARBA" id="ARBA00022884"/>
    </source>
</evidence>
<name>D4CSS4_9FUSO</name>
<evidence type="ECO:0000256" key="5">
    <source>
        <dbReference type="ARBA" id="ARBA00022555"/>
    </source>
</evidence>
<dbReference type="GO" id="GO:0036222">
    <property type="term" value="F:XTP diphosphatase activity"/>
    <property type="evidence" value="ECO:0007669"/>
    <property type="project" value="UniProtKB-UniRule"/>
</dbReference>
<comment type="similarity">
    <text evidence="1 15">Belongs to the RNase PH family.</text>
</comment>
<dbReference type="EC" id="3.6.1.66" evidence="16"/>
<gene>
    <name evidence="15 20" type="primary">rph</name>
    <name evidence="20" type="ORF">FUSPEROL_00433</name>
</gene>
<comment type="catalytic activity">
    <reaction evidence="14 16">
        <text>XTP + H2O = XMP + diphosphate + H(+)</text>
        <dbReference type="Rhea" id="RHEA:28610"/>
        <dbReference type="ChEBI" id="CHEBI:15377"/>
        <dbReference type="ChEBI" id="CHEBI:15378"/>
        <dbReference type="ChEBI" id="CHEBI:33019"/>
        <dbReference type="ChEBI" id="CHEBI:57464"/>
        <dbReference type="ChEBI" id="CHEBI:61314"/>
        <dbReference type="EC" id="3.6.1.66"/>
    </reaction>
</comment>
<dbReference type="GO" id="GO:0000049">
    <property type="term" value="F:tRNA binding"/>
    <property type="evidence" value="ECO:0007669"/>
    <property type="project" value="UniProtKB-UniRule"/>
</dbReference>
<dbReference type="InterPro" id="IPR027408">
    <property type="entry name" value="PNPase/RNase_PH_dom_sf"/>
</dbReference>
<dbReference type="NCBIfam" id="NF011397">
    <property type="entry name" value="PRK14822.1"/>
    <property type="match status" value="1"/>
</dbReference>
<comment type="catalytic activity">
    <reaction evidence="15">
        <text>tRNA(n+1) + phosphate = tRNA(n) + a ribonucleoside 5'-diphosphate</text>
        <dbReference type="Rhea" id="RHEA:10628"/>
        <dbReference type="Rhea" id="RHEA-COMP:17343"/>
        <dbReference type="Rhea" id="RHEA-COMP:17344"/>
        <dbReference type="ChEBI" id="CHEBI:43474"/>
        <dbReference type="ChEBI" id="CHEBI:57930"/>
        <dbReference type="ChEBI" id="CHEBI:173114"/>
        <dbReference type="EC" id="2.7.7.56"/>
    </reaction>
</comment>
<evidence type="ECO:0000256" key="3">
    <source>
        <dbReference type="ARBA" id="ARBA00011738"/>
    </source>
</evidence>
<comment type="subunit">
    <text evidence="3 16">Homodimer.</text>
</comment>
<comment type="similarity">
    <text evidence="2 16 17">Belongs to the HAM1 NTPase family.</text>
</comment>
<dbReference type="NCBIfam" id="TIGR00042">
    <property type="entry name" value="RdgB/HAM1 family non-canonical purine NTP pyrophosphatase"/>
    <property type="match status" value="1"/>
</dbReference>
<dbReference type="Pfam" id="PF01138">
    <property type="entry name" value="RNase_PH"/>
    <property type="match status" value="1"/>
</dbReference>
<evidence type="ECO:0000256" key="15">
    <source>
        <dbReference type="HAMAP-Rule" id="MF_00564"/>
    </source>
</evidence>
<keyword evidence="5 15" id="KW-0820">tRNA-binding</keyword>
<evidence type="ECO:0000256" key="9">
    <source>
        <dbReference type="ARBA" id="ARBA00022801"/>
    </source>
</evidence>
<dbReference type="InterPro" id="IPR050080">
    <property type="entry name" value="RNase_PH"/>
</dbReference>
<evidence type="ECO:0000259" key="19">
    <source>
        <dbReference type="Pfam" id="PF03725"/>
    </source>
</evidence>
<dbReference type="GO" id="GO:0031125">
    <property type="term" value="P:rRNA 3'-end processing"/>
    <property type="evidence" value="ECO:0007669"/>
    <property type="project" value="UniProtKB-ARBA"/>
</dbReference>
<dbReference type="GO" id="GO:0000175">
    <property type="term" value="F:3'-5'-RNA exonuclease activity"/>
    <property type="evidence" value="ECO:0007669"/>
    <property type="project" value="UniProtKB-UniRule"/>
</dbReference>
<protein>
    <recommendedName>
        <fullName evidence="15 16">Multifunctional fusion protein</fullName>
    </recommendedName>
    <domain>
        <recommendedName>
            <fullName evidence="16">dITP/XTP pyrophosphatase</fullName>
            <ecNumber evidence="16">3.6.1.66</ecNumber>
        </recommendedName>
        <alternativeName>
            <fullName evidence="16">Non-canonical purine NTP pyrophosphatase</fullName>
        </alternativeName>
        <alternativeName>
            <fullName evidence="16">Non-standard purine NTP pyrophosphatase</fullName>
        </alternativeName>
        <alternativeName>
            <fullName evidence="16">Nucleoside-triphosphate diphosphatase</fullName>
        </alternativeName>
        <alternativeName>
            <fullName evidence="16">Nucleoside-triphosphate pyrophosphatase</fullName>
            <shortName evidence="16">NTPase</shortName>
        </alternativeName>
    </domain>
    <domain>
        <recommendedName>
            <fullName evidence="15">Ribonuclease PH</fullName>
            <shortName evidence="15">RNase PH</shortName>
            <ecNumber evidence="15">2.7.7.56</ecNumber>
        </recommendedName>
        <alternativeName>
            <fullName evidence="15">tRNA nucleotidyltransferase</fullName>
        </alternativeName>
    </domain>
</protein>
<evidence type="ECO:0000256" key="2">
    <source>
        <dbReference type="ARBA" id="ARBA00008023"/>
    </source>
</evidence>
<keyword evidence="4 15" id="KW-0698">rRNA processing</keyword>